<dbReference type="CDD" id="cd05251">
    <property type="entry name" value="NmrA_like_SDR_a"/>
    <property type="match status" value="1"/>
</dbReference>
<dbReference type="InterPro" id="IPR008030">
    <property type="entry name" value="NmrA-like"/>
</dbReference>
<dbReference type="AlphaFoldDB" id="A0A4Y5ZB55"/>
<dbReference type="RefSeq" id="WP_139985265.1">
    <property type="nucleotide sequence ID" value="NZ_CP041046.1"/>
</dbReference>
<dbReference type="Pfam" id="PF05368">
    <property type="entry name" value="NmrA"/>
    <property type="match status" value="1"/>
</dbReference>
<dbReference type="SUPFAM" id="SSF51735">
    <property type="entry name" value="NAD(P)-binding Rossmann-fold domains"/>
    <property type="match status" value="1"/>
</dbReference>
<keyword evidence="3" id="KW-1185">Reference proteome</keyword>
<reference evidence="2 3" key="1">
    <citation type="submission" date="2019-06" db="EMBL/GenBank/DDBJ databases">
        <title>A complete genome sequence for Luteibacter pinisoli MAH-14.</title>
        <authorList>
            <person name="Baltrus D.A."/>
        </authorList>
    </citation>
    <scope>NUCLEOTIDE SEQUENCE [LARGE SCALE GENOMIC DNA]</scope>
    <source>
        <strain evidence="2 3">MAH-14</strain>
    </source>
</reference>
<dbReference type="PANTHER" id="PTHR43162">
    <property type="match status" value="1"/>
</dbReference>
<dbReference type="InterPro" id="IPR036291">
    <property type="entry name" value="NAD(P)-bd_dom_sf"/>
</dbReference>
<dbReference type="OrthoDB" id="9798669at2"/>
<dbReference type="PANTHER" id="PTHR43162:SF1">
    <property type="entry name" value="PRESTALK A DIFFERENTIATION PROTEIN A"/>
    <property type="match status" value="1"/>
</dbReference>
<dbReference type="EMBL" id="CP041046">
    <property type="protein sequence ID" value="QDE41343.1"/>
    <property type="molecule type" value="Genomic_DNA"/>
</dbReference>
<evidence type="ECO:0000313" key="3">
    <source>
        <dbReference type="Proteomes" id="UP000316093"/>
    </source>
</evidence>
<sequence length="287" mass="30809">MSILVTGATGTIGSAVIERLAAAGADVRALTRRPAEYQGPAGVRAVGGDPSDPVAMRAALAGVDTLFVLNAVSTEELNQGITLLTLARDAGIQRFVYLSVLNAETFTDVPHFTVKYTVERMIEQLDLPATVLRASYFMQNDAGLKQAAEYGVYPMALGHVGIEMVDIRDIADVAVASLLRRARATGPLPREVIEIAGPEAMTGTSAAKIWADALGRDVTYGGDDLDAAEAAIAERAPAWLAYDMRLMLSRFQRDGMRAKPAARGTLRTLLGREPRTYADFVREVTQK</sequence>
<evidence type="ECO:0000313" key="2">
    <source>
        <dbReference type="EMBL" id="QDE41343.1"/>
    </source>
</evidence>
<evidence type="ECO:0000259" key="1">
    <source>
        <dbReference type="Pfam" id="PF05368"/>
    </source>
</evidence>
<dbReference type="Proteomes" id="UP000316093">
    <property type="component" value="Chromosome"/>
</dbReference>
<dbReference type="InterPro" id="IPR051604">
    <property type="entry name" value="Ergot_Alk_Oxidoreductase"/>
</dbReference>
<gene>
    <name evidence="2" type="ORF">FIV34_20155</name>
</gene>
<organism evidence="2 3">
    <name type="scientific">Luteibacter pinisoli</name>
    <dbReference type="NCBI Taxonomy" id="2589080"/>
    <lineage>
        <taxon>Bacteria</taxon>
        <taxon>Pseudomonadati</taxon>
        <taxon>Pseudomonadota</taxon>
        <taxon>Gammaproteobacteria</taxon>
        <taxon>Lysobacterales</taxon>
        <taxon>Rhodanobacteraceae</taxon>
        <taxon>Luteibacter</taxon>
    </lineage>
</organism>
<feature type="domain" description="NmrA-like" evidence="1">
    <location>
        <begin position="3"/>
        <end position="220"/>
    </location>
</feature>
<dbReference type="KEGG" id="lpy:FIV34_20155"/>
<name>A0A4Y5ZB55_9GAMM</name>
<accession>A0A4Y5ZB55</accession>
<dbReference type="Gene3D" id="3.90.25.10">
    <property type="entry name" value="UDP-galactose 4-epimerase, domain 1"/>
    <property type="match status" value="1"/>
</dbReference>
<protein>
    <submittedName>
        <fullName evidence="2">NmrA/HSCARG family protein</fullName>
    </submittedName>
</protein>
<dbReference type="Gene3D" id="3.40.50.720">
    <property type="entry name" value="NAD(P)-binding Rossmann-like Domain"/>
    <property type="match status" value="1"/>
</dbReference>
<proteinExistence type="predicted"/>